<name>A0A1H8TLF6_9SPHI</name>
<organism evidence="2 3">
    <name type="scientific">Mucilaginibacter gossypiicola</name>
    <dbReference type="NCBI Taxonomy" id="551995"/>
    <lineage>
        <taxon>Bacteria</taxon>
        <taxon>Pseudomonadati</taxon>
        <taxon>Bacteroidota</taxon>
        <taxon>Sphingobacteriia</taxon>
        <taxon>Sphingobacteriales</taxon>
        <taxon>Sphingobacteriaceae</taxon>
        <taxon>Mucilaginibacter</taxon>
    </lineage>
</organism>
<proteinExistence type="predicted"/>
<sequence>MKKQTICLENLLDFRSGEQQITILSTTFGGVYCHDGDVSYSQDTSTSGDVSQLDDNSQSTDDSETLDSSDNHD</sequence>
<keyword evidence="3" id="KW-1185">Reference proteome</keyword>
<gene>
    <name evidence="2" type="ORF">SAMN05192574_11637</name>
</gene>
<accession>A0A1H8TLF6</accession>
<dbReference type="EMBL" id="FOCL01000016">
    <property type="protein sequence ID" value="SEO91685.1"/>
    <property type="molecule type" value="Genomic_DNA"/>
</dbReference>
<evidence type="ECO:0000256" key="1">
    <source>
        <dbReference type="SAM" id="MobiDB-lite"/>
    </source>
</evidence>
<feature type="compositionally biased region" description="Polar residues" evidence="1">
    <location>
        <begin position="39"/>
        <end position="56"/>
    </location>
</feature>
<feature type="region of interest" description="Disordered" evidence="1">
    <location>
        <begin position="39"/>
        <end position="73"/>
    </location>
</feature>
<dbReference type="AlphaFoldDB" id="A0A1H8TLF6"/>
<evidence type="ECO:0000313" key="3">
    <source>
        <dbReference type="Proteomes" id="UP000198942"/>
    </source>
</evidence>
<reference evidence="3" key="1">
    <citation type="submission" date="2016-10" db="EMBL/GenBank/DDBJ databases">
        <authorList>
            <person name="Varghese N."/>
            <person name="Submissions S."/>
        </authorList>
    </citation>
    <scope>NUCLEOTIDE SEQUENCE [LARGE SCALE GENOMIC DNA]</scope>
    <source>
        <strain evidence="3">Gh-48</strain>
    </source>
</reference>
<dbReference type="STRING" id="551995.SAMN05192574_11637"/>
<protein>
    <submittedName>
        <fullName evidence="2">Uncharacterized protein</fullName>
    </submittedName>
</protein>
<dbReference type="Proteomes" id="UP000198942">
    <property type="component" value="Unassembled WGS sequence"/>
</dbReference>
<dbReference type="RefSeq" id="WP_143065301.1">
    <property type="nucleotide sequence ID" value="NZ_FOCL01000016.1"/>
</dbReference>
<evidence type="ECO:0000313" key="2">
    <source>
        <dbReference type="EMBL" id="SEO91685.1"/>
    </source>
</evidence>